<dbReference type="EMBL" id="NBNE01019264">
    <property type="protein sequence ID" value="OWY91883.1"/>
    <property type="molecule type" value="Genomic_DNA"/>
</dbReference>
<dbReference type="GO" id="GO:0030246">
    <property type="term" value="F:carbohydrate binding"/>
    <property type="evidence" value="ECO:0007669"/>
    <property type="project" value="InterPro"/>
</dbReference>
<sequence length="193" mass="21483">MRSIRSKMESQFFRPLTVYRKPVHSEVKAKVPWLTFPAKVGLTTLQELSKQCLMVRLSHLFAVDEHATLSKPVTVDFSTLFSVKNSVVSEVKELVLTGTKELALEEDIGAMEWKTTDETYGWSPHSLPVKGTSVTLQAIEVRAFRVCFGKNAVRGDVMVDGKVSIDSEIDSYDEDGESFAAVLQDLAEIIAVQ</sequence>
<dbReference type="PANTHER" id="PTHR11607">
    <property type="entry name" value="ALPHA-MANNOSIDASE"/>
    <property type="match status" value="1"/>
</dbReference>
<dbReference type="InterPro" id="IPR011013">
    <property type="entry name" value="Gal_mutarotase_sf_dom"/>
</dbReference>
<dbReference type="InterPro" id="IPR050843">
    <property type="entry name" value="Glycosyl_Hydrlase_38"/>
</dbReference>
<name>A0A225UFX8_9STRA</name>
<evidence type="ECO:0000313" key="1">
    <source>
        <dbReference type="EMBL" id="OWY91883.1"/>
    </source>
</evidence>
<keyword evidence="2" id="KW-1185">Reference proteome</keyword>
<dbReference type="OrthoDB" id="2016903at2759"/>
<dbReference type="PANTHER" id="PTHR11607:SF3">
    <property type="entry name" value="LYSOSOMAL ALPHA-MANNOSIDASE"/>
    <property type="match status" value="1"/>
</dbReference>
<organism evidence="1 2">
    <name type="scientific">Phytophthora megakarya</name>
    <dbReference type="NCBI Taxonomy" id="4795"/>
    <lineage>
        <taxon>Eukaryota</taxon>
        <taxon>Sar</taxon>
        <taxon>Stramenopiles</taxon>
        <taxon>Oomycota</taxon>
        <taxon>Peronosporomycetes</taxon>
        <taxon>Peronosporales</taxon>
        <taxon>Peronosporaceae</taxon>
        <taxon>Phytophthora</taxon>
    </lineage>
</organism>
<evidence type="ECO:0000313" key="2">
    <source>
        <dbReference type="Proteomes" id="UP000198211"/>
    </source>
</evidence>
<dbReference type="SUPFAM" id="SSF74650">
    <property type="entry name" value="Galactose mutarotase-like"/>
    <property type="match status" value="1"/>
</dbReference>
<dbReference type="GO" id="GO:0004559">
    <property type="term" value="F:alpha-mannosidase activity"/>
    <property type="evidence" value="ECO:0007669"/>
    <property type="project" value="TreeGrafter"/>
</dbReference>
<gene>
    <name evidence="1" type="ORF">PHMEG_00039343</name>
</gene>
<dbReference type="Gene3D" id="2.60.40.1360">
    <property type="match status" value="1"/>
</dbReference>
<proteinExistence type="predicted"/>
<dbReference type="AlphaFoldDB" id="A0A225UFX8"/>
<accession>A0A225UFX8</accession>
<dbReference type="GO" id="GO:0005975">
    <property type="term" value="P:carbohydrate metabolic process"/>
    <property type="evidence" value="ECO:0007669"/>
    <property type="project" value="InterPro"/>
</dbReference>
<reference evidence="2" key="1">
    <citation type="submission" date="2017-03" db="EMBL/GenBank/DDBJ databases">
        <title>Phytopthora megakarya and P. palmivora, two closely related causual agents of cacao black pod achieved similar genome size and gene model numbers by different mechanisms.</title>
        <authorList>
            <person name="Ali S."/>
            <person name="Shao J."/>
            <person name="Larry D.J."/>
            <person name="Kronmiller B."/>
            <person name="Shen D."/>
            <person name="Strem M.D."/>
            <person name="Melnick R.L."/>
            <person name="Guiltinan M.J."/>
            <person name="Tyler B.M."/>
            <person name="Meinhardt L.W."/>
            <person name="Bailey B.A."/>
        </authorList>
    </citation>
    <scope>NUCLEOTIDE SEQUENCE [LARGE SCALE GENOMIC DNA]</scope>
    <source>
        <strain evidence="2">zdho120</strain>
    </source>
</reference>
<comment type="caution">
    <text evidence="1">The sequence shown here is derived from an EMBL/GenBank/DDBJ whole genome shotgun (WGS) entry which is preliminary data.</text>
</comment>
<protein>
    <submittedName>
        <fullName evidence="1">Lysosomal alpha-mannosidase</fullName>
    </submittedName>
</protein>
<feature type="non-terminal residue" evidence="1">
    <location>
        <position position="193"/>
    </location>
</feature>
<dbReference type="Proteomes" id="UP000198211">
    <property type="component" value="Unassembled WGS sequence"/>
</dbReference>